<evidence type="ECO:0000313" key="2">
    <source>
        <dbReference type="Proteomes" id="UP000235786"/>
    </source>
</evidence>
<protein>
    <submittedName>
        <fullName evidence="1">Uncharacterized protein</fullName>
    </submittedName>
</protein>
<name>A0A2J6RB83_HYAVF</name>
<keyword evidence="2" id="KW-1185">Reference proteome</keyword>
<dbReference type="Proteomes" id="UP000235786">
    <property type="component" value="Unassembled WGS sequence"/>
</dbReference>
<accession>A0A2J6RB83</accession>
<dbReference type="EMBL" id="KZ613951">
    <property type="protein sequence ID" value="PMD35771.1"/>
    <property type="molecule type" value="Genomic_DNA"/>
</dbReference>
<evidence type="ECO:0000313" key="1">
    <source>
        <dbReference type="EMBL" id="PMD35771.1"/>
    </source>
</evidence>
<dbReference type="AlphaFoldDB" id="A0A2J6RB83"/>
<organism evidence="1 2">
    <name type="scientific">Hyaloscypha variabilis (strain UAMH 11265 / GT02V1 / F)</name>
    <name type="common">Meliniomyces variabilis</name>
    <dbReference type="NCBI Taxonomy" id="1149755"/>
    <lineage>
        <taxon>Eukaryota</taxon>
        <taxon>Fungi</taxon>
        <taxon>Dikarya</taxon>
        <taxon>Ascomycota</taxon>
        <taxon>Pezizomycotina</taxon>
        <taxon>Leotiomycetes</taxon>
        <taxon>Helotiales</taxon>
        <taxon>Hyaloscyphaceae</taxon>
        <taxon>Hyaloscypha</taxon>
        <taxon>Hyaloscypha variabilis</taxon>
    </lineage>
</organism>
<gene>
    <name evidence="1" type="ORF">L207DRAFT_515535</name>
</gene>
<proteinExistence type="predicted"/>
<dbReference type="OrthoDB" id="10315711at2759"/>
<sequence>MALSRRNADAIAEALRSSTGRGVTVVYNEGHAIIDDRHKKNILLYNAPGSTCEFVSGTYTCKSCNKEFDSEAEKERHDVVYPMTCSKHYDCFASWSTHVAEYNHTECPIPGCAKAGVDFGTDSRFMQHFRNKH</sequence>
<reference evidence="1 2" key="1">
    <citation type="submission" date="2016-04" db="EMBL/GenBank/DDBJ databases">
        <title>A degradative enzymes factory behind the ericoid mycorrhizal symbiosis.</title>
        <authorList>
            <consortium name="DOE Joint Genome Institute"/>
            <person name="Martino E."/>
            <person name="Morin E."/>
            <person name="Grelet G."/>
            <person name="Kuo A."/>
            <person name="Kohler A."/>
            <person name="Daghino S."/>
            <person name="Barry K."/>
            <person name="Choi C."/>
            <person name="Cichocki N."/>
            <person name="Clum A."/>
            <person name="Copeland A."/>
            <person name="Hainaut M."/>
            <person name="Haridas S."/>
            <person name="Labutti K."/>
            <person name="Lindquist E."/>
            <person name="Lipzen A."/>
            <person name="Khouja H.-R."/>
            <person name="Murat C."/>
            <person name="Ohm R."/>
            <person name="Olson A."/>
            <person name="Spatafora J."/>
            <person name="Veneault-Fourrey C."/>
            <person name="Henrissat B."/>
            <person name="Grigoriev I."/>
            <person name="Martin F."/>
            <person name="Perotto S."/>
        </authorList>
    </citation>
    <scope>NUCLEOTIDE SEQUENCE [LARGE SCALE GENOMIC DNA]</scope>
    <source>
        <strain evidence="1 2">F</strain>
    </source>
</reference>